<dbReference type="PROSITE" id="PS50837">
    <property type="entry name" value="NACHT"/>
    <property type="match status" value="1"/>
</dbReference>
<evidence type="ECO:0000313" key="5">
    <source>
        <dbReference type="EMBL" id="KAK7030170.1"/>
    </source>
</evidence>
<gene>
    <name evidence="5" type="ORF">R3P38DRAFT_3514345</name>
</gene>
<feature type="repeat" description="WD" evidence="3">
    <location>
        <begin position="1300"/>
        <end position="1341"/>
    </location>
</feature>
<dbReference type="SUPFAM" id="SSF52540">
    <property type="entry name" value="P-loop containing nucleoside triphosphate hydrolases"/>
    <property type="match status" value="1"/>
</dbReference>
<dbReference type="PANTHER" id="PTHR44129">
    <property type="entry name" value="WD REPEAT-CONTAINING PROTEIN POP1"/>
    <property type="match status" value="1"/>
</dbReference>
<dbReference type="InterPro" id="IPR050349">
    <property type="entry name" value="WD_LIS1/nudF_dynein_reg"/>
</dbReference>
<dbReference type="InterPro" id="IPR056884">
    <property type="entry name" value="NPHP3-like_N"/>
</dbReference>
<dbReference type="Proteomes" id="UP001362999">
    <property type="component" value="Unassembled WGS sequence"/>
</dbReference>
<feature type="repeat" description="WD" evidence="3">
    <location>
        <begin position="1171"/>
        <end position="1212"/>
    </location>
</feature>
<dbReference type="SMART" id="SM00320">
    <property type="entry name" value="WD40"/>
    <property type="match status" value="12"/>
</dbReference>
<evidence type="ECO:0000256" key="3">
    <source>
        <dbReference type="PROSITE-ProRule" id="PRU00221"/>
    </source>
</evidence>
<name>A0AAW0BSV1_9AGAR</name>
<dbReference type="PRINTS" id="PR00320">
    <property type="entry name" value="GPROTEINBRPT"/>
</dbReference>
<dbReference type="Pfam" id="PF00400">
    <property type="entry name" value="WD40"/>
    <property type="match status" value="12"/>
</dbReference>
<dbReference type="PROSITE" id="PS50294">
    <property type="entry name" value="WD_REPEATS_REGION"/>
    <property type="match status" value="12"/>
</dbReference>
<dbReference type="InterPro" id="IPR001680">
    <property type="entry name" value="WD40_rpt"/>
</dbReference>
<dbReference type="InterPro" id="IPR020472">
    <property type="entry name" value="WD40_PAC1"/>
</dbReference>
<feature type="repeat" description="WD" evidence="3">
    <location>
        <begin position="1042"/>
        <end position="1083"/>
    </location>
</feature>
<reference evidence="5 6" key="1">
    <citation type="journal article" date="2024" name="J Genomics">
        <title>Draft genome sequencing and assembly of Favolaschia claudopus CIRM-BRFM 2984 isolated from oak limbs.</title>
        <authorList>
            <person name="Navarro D."/>
            <person name="Drula E."/>
            <person name="Chaduli D."/>
            <person name="Cazenave R."/>
            <person name="Ahrendt S."/>
            <person name="Wang J."/>
            <person name="Lipzen A."/>
            <person name="Daum C."/>
            <person name="Barry K."/>
            <person name="Grigoriev I.V."/>
            <person name="Favel A."/>
            <person name="Rosso M.N."/>
            <person name="Martin F."/>
        </authorList>
    </citation>
    <scope>NUCLEOTIDE SEQUENCE [LARGE SCALE GENOMIC DNA]</scope>
    <source>
        <strain evidence="5 6">CIRM-BRFM 2984</strain>
    </source>
</reference>
<keyword evidence="2" id="KW-0677">Repeat</keyword>
<feature type="repeat" description="WD" evidence="3">
    <location>
        <begin position="956"/>
        <end position="997"/>
    </location>
</feature>
<proteinExistence type="predicted"/>
<feature type="repeat" description="WD" evidence="3">
    <location>
        <begin position="870"/>
        <end position="911"/>
    </location>
</feature>
<keyword evidence="6" id="KW-1185">Reference proteome</keyword>
<accession>A0AAW0BSV1</accession>
<dbReference type="SUPFAM" id="SSF49562">
    <property type="entry name" value="C2 domain (Calcium/lipid-binding domain, CaLB)"/>
    <property type="match status" value="1"/>
</dbReference>
<dbReference type="SUPFAM" id="SSF50978">
    <property type="entry name" value="WD40 repeat-like"/>
    <property type="match status" value="1"/>
</dbReference>
<feature type="repeat" description="WD" evidence="3">
    <location>
        <begin position="1128"/>
        <end position="1169"/>
    </location>
</feature>
<comment type="caution">
    <text evidence="5">The sequence shown here is derived from an EMBL/GenBank/DDBJ whole genome shotgun (WGS) entry which is preliminary data.</text>
</comment>
<dbReference type="InterPro" id="IPR035892">
    <property type="entry name" value="C2_domain_sf"/>
</dbReference>
<dbReference type="Gene3D" id="2.130.10.10">
    <property type="entry name" value="YVTN repeat-like/Quinoprotein amine dehydrogenase"/>
    <property type="match status" value="5"/>
</dbReference>
<dbReference type="InterPro" id="IPR019775">
    <property type="entry name" value="WD40_repeat_CS"/>
</dbReference>
<dbReference type="InterPro" id="IPR015943">
    <property type="entry name" value="WD40/YVTN_repeat-like_dom_sf"/>
</dbReference>
<feature type="repeat" description="WD" evidence="3">
    <location>
        <begin position="1257"/>
        <end position="1298"/>
    </location>
</feature>
<evidence type="ECO:0000313" key="6">
    <source>
        <dbReference type="Proteomes" id="UP001362999"/>
    </source>
</evidence>
<feature type="domain" description="NACHT" evidence="4">
    <location>
        <begin position="350"/>
        <end position="498"/>
    </location>
</feature>
<dbReference type="InterPro" id="IPR027417">
    <property type="entry name" value="P-loop_NTPase"/>
</dbReference>
<dbReference type="Pfam" id="PF24883">
    <property type="entry name" value="NPHP3_N"/>
    <property type="match status" value="1"/>
</dbReference>
<feature type="repeat" description="WD" evidence="3">
    <location>
        <begin position="1343"/>
        <end position="1375"/>
    </location>
</feature>
<dbReference type="EMBL" id="JAWWNJ010000026">
    <property type="protein sequence ID" value="KAK7030170.1"/>
    <property type="molecule type" value="Genomic_DNA"/>
</dbReference>
<dbReference type="InterPro" id="IPR036322">
    <property type="entry name" value="WD40_repeat_dom_sf"/>
</dbReference>
<dbReference type="Gene3D" id="3.40.50.300">
    <property type="entry name" value="P-loop containing nucleotide triphosphate hydrolases"/>
    <property type="match status" value="1"/>
</dbReference>
<keyword evidence="1 3" id="KW-0853">WD repeat</keyword>
<evidence type="ECO:0000259" key="4">
    <source>
        <dbReference type="PROSITE" id="PS50837"/>
    </source>
</evidence>
<dbReference type="SUPFAM" id="SSF50965">
    <property type="entry name" value="Galactose oxidase, central domain"/>
    <property type="match status" value="1"/>
</dbReference>
<feature type="repeat" description="WD" evidence="3">
    <location>
        <begin position="1085"/>
        <end position="1126"/>
    </location>
</feature>
<evidence type="ECO:0000256" key="2">
    <source>
        <dbReference type="ARBA" id="ARBA00022737"/>
    </source>
</evidence>
<dbReference type="InterPro" id="IPR007111">
    <property type="entry name" value="NACHT_NTPase"/>
</dbReference>
<sequence>MSSLKLVGASPPIQCTTVFLTSSNSPFHRNKPPNLHVKVYHDNHLTLKTQALGRDPNPTWTSSSDLTSHASSEILTFRLFHGTLGADTCVGEANTSVQALIEQSSSEQAQEAVTQMTEDISKLTISSKTEKILAPIEAIESVGSTGNFSKSLNTVLSALENIVKVGDELAKVHPYANAAWKLLTSVYKITKRQQEIDEKVVKLVEAMANLYSFATEADLVVKKSKNVEESVQNIAKQTLECALFIRDYLGKGFLARGAQNFLLGAGQRIDEMTATLLELKDTFDRGITVQATVMTAQILDKVQTLEAQRILEQLRHTRPGSVLHCECLAGTRVKIIADITEQLMTQSKTSIIWLSGVAGSGKSTIATSVSEYFRVLGRLGAWIRFARNDVGRSDPIVVLHTIVLGLANAHPYMEQAICKALSRDSHLVEAPIEKQFQELLLQPLDTVKEDIIGPFIVIIDALDECAQDSRRTMINLIANFFPKLPMTIRCLITSRPDADITRGFRNVNSVDGKSLVTESEDISLYIENRLFKIQQEHNLESSWPKADKTKCLVSLSGTLFIWAVTALNLVEEAFQPSICLDTLLETSFNEDTLDQLYTLALMSNGYWNDPKFKEFATFILATIALCRLPLTDTAIDAILGLEDGLTAQILTHFGAVIQWSPGQSAQTLHASFGDFLLNSASKTNPWFFNIAEANKRLTLGCLTLLQKCLRFNIYNFPDSHLLNSEVPELAECHLPPGLIYTSRFWGTHLADTEFDEQVAKFLEGVLISKFLFWLEILSVEEQVRAAGITLKIAQNYVQGKNYRIETFLQDARKFVSVFAPVIAQSAPHIYISALPLTPRESIVRRCFLSFFPHLLDYTVPNSWAKLEKVLWGHTGWVNCVAFSPDGKWIVSGSGDNTLQMWEATSGAACKLPLQGHVSSVTSLAFSPDGQHIVSGSGDRTLRIWDANTGAPIGNPLQGHTDWVRCVTFSPDGQHIVSGSDDNTVRIWDISTGTPIGDPLQGHTDWVRCVAFSPSGQHIVSGSDDKTVRIWDTGTGAPIGDPVQGHTGWVISVAFSPDGQHIVSGSGDETVRIWDTSTSAPIGDPLQGHTDYVRCVAFSPGGQHIVSGSDDKTVRIWDTGTGAPIGDPLQGHTDYVRSVAFSPDSQHIVSGSDDKTVRIWDTGTGAPLGNPLRGHTDWVRCVAFSPGGQHIVSGSDDKTVRIWDARTGAPVGDPLQGHIDYVTSVAFSPDGQHIASGSEDHTVRIWNAGTGALIGEPLQGQTDYVSSVAFSPDGQLIVSGSDDKTVQIWDAGTGAPVGDPLHGHTDSVTSVAFSRDGQCIASGSEDHTVRIWDAGTGALIEVPLQGHTHHLTSVVFSPNGEHIVFGSEDETVRVWDACISASKPDHMSEHSVCLPPKPPGTFEHGWISSATGRLIWVPGFLQPDFCMPWCKFVISPHGVMVLDLSKFVHGTEWAKCIKDK</sequence>
<feature type="repeat" description="WD" evidence="3">
    <location>
        <begin position="913"/>
        <end position="954"/>
    </location>
</feature>
<evidence type="ECO:0000256" key="1">
    <source>
        <dbReference type="ARBA" id="ARBA00022574"/>
    </source>
</evidence>
<feature type="repeat" description="WD" evidence="3">
    <location>
        <begin position="1214"/>
        <end position="1255"/>
    </location>
</feature>
<dbReference type="PROSITE" id="PS00678">
    <property type="entry name" value="WD_REPEATS_1"/>
    <property type="match status" value="5"/>
</dbReference>
<feature type="repeat" description="WD" evidence="3">
    <location>
        <begin position="999"/>
        <end position="1040"/>
    </location>
</feature>
<protein>
    <submittedName>
        <fullName evidence="5">WD40 repeat-like protein</fullName>
    </submittedName>
</protein>
<organism evidence="5 6">
    <name type="scientific">Favolaschia claudopus</name>
    <dbReference type="NCBI Taxonomy" id="2862362"/>
    <lineage>
        <taxon>Eukaryota</taxon>
        <taxon>Fungi</taxon>
        <taxon>Dikarya</taxon>
        <taxon>Basidiomycota</taxon>
        <taxon>Agaricomycotina</taxon>
        <taxon>Agaricomycetes</taxon>
        <taxon>Agaricomycetidae</taxon>
        <taxon>Agaricales</taxon>
        <taxon>Marasmiineae</taxon>
        <taxon>Mycenaceae</taxon>
        <taxon>Favolaschia</taxon>
    </lineage>
</organism>
<dbReference type="PROSITE" id="PS50082">
    <property type="entry name" value="WD_REPEATS_2"/>
    <property type="match status" value="12"/>
</dbReference>
<dbReference type="InterPro" id="IPR011043">
    <property type="entry name" value="Gal_Oxase/kelch_b-propeller"/>
</dbReference>
<dbReference type="CDD" id="cd00200">
    <property type="entry name" value="WD40"/>
    <property type="match status" value="3"/>
</dbReference>